<evidence type="ECO:0000313" key="3">
    <source>
        <dbReference type="Proteomes" id="UP001519325"/>
    </source>
</evidence>
<feature type="compositionally biased region" description="Polar residues" evidence="1">
    <location>
        <begin position="1"/>
        <end position="11"/>
    </location>
</feature>
<reference evidence="2 3" key="1">
    <citation type="submission" date="2021-03" db="EMBL/GenBank/DDBJ databases">
        <title>Sequencing the genomes of 1000 actinobacteria strains.</title>
        <authorList>
            <person name="Klenk H.-P."/>
        </authorList>
    </citation>
    <scope>NUCLEOTIDE SEQUENCE [LARGE SCALE GENOMIC DNA]</scope>
    <source>
        <strain evidence="2 3">DSM 45516</strain>
    </source>
</reference>
<dbReference type="RefSeq" id="WP_209884016.1">
    <property type="nucleotide sequence ID" value="NZ_JAGGMR010000001.1"/>
</dbReference>
<gene>
    <name evidence="2" type="ORF">BJ987_000325</name>
</gene>
<accession>A0ABS4Q6V6</accession>
<dbReference type="Proteomes" id="UP001519325">
    <property type="component" value="Unassembled WGS sequence"/>
</dbReference>
<protein>
    <recommendedName>
        <fullName evidence="4">Luciferase-like domain-containing protein</fullName>
    </recommendedName>
</protein>
<dbReference type="EMBL" id="JAGGMR010000001">
    <property type="protein sequence ID" value="MBP2187424.1"/>
    <property type="molecule type" value="Genomic_DNA"/>
</dbReference>
<feature type="region of interest" description="Disordered" evidence="1">
    <location>
        <begin position="1"/>
        <end position="20"/>
    </location>
</feature>
<evidence type="ECO:0008006" key="4">
    <source>
        <dbReference type="Google" id="ProtNLM"/>
    </source>
</evidence>
<sequence>MAQLVGHSTESPGPVTLRGEEPIRTDAAGWARIVADLAVETGFDTFVYWPETADDSQLRRWIGDVVPYTRALCA</sequence>
<comment type="caution">
    <text evidence="2">The sequence shown here is derived from an EMBL/GenBank/DDBJ whole genome shotgun (WGS) entry which is preliminary data.</text>
</comment>
<evidence type="ECO:0000256" key="1">
    <source>
        <dbReference type="SAM" id="MobiDB-lite"/>
    </source>
</evidence>
<organism evidence="2 3">
    <name type="scientific">Nocardia goodfellowii</name>
    <dbReference type="NCBI Taxonomy" id="882446"/>
    <lineage>
        <taxon>Bacteria</taxon>
        <taxon>Bacillati</taxon>
        <taxon>Actinomycetota</taxon>
        <taxon>Actinomycetes</taxon>
        <taxon>Mycobacteriales</taxon>
        <taxon>Nocardiaceae</taxon>
        <taxon>Nocardia</taxon>
    </lineage>
</organism>
<keyword evidence="3" id="KW-1185">Reference proteome</keyword>
<name>A0ABS4Q6V6_9NOCA</name>
<evidence type="ECO:0000313" key="2">
    <source>
        <dbReference type="EMBL" id="MBP2187424.1"/>
    </source>
</evidence>
<proteinExistence type="predicted"/>